<dbReference type="OrthoDB" id="5589766at2759"/>
<evidence type="ECO:0000313" key="4">
    <source>
        <dbReference type="Proteomes" id="UP000190831"/>
    </source>
</evidence>
<feature type="compositionally biased region" description="Basic and acidic residues" evidence="1">
    <location>
        <begin position="629"/>
        <end position="650"/>
    </location>
</feature>
<dbReference type="InterPro" id="IPR013941">
    <property type="entry name" value="ZDS1_C"/>
</dbReference>
<feature type="compositionally biased region" description="Basic residues" evidence="1">
    <location>
        <begin position="521"/>
        <end position="530"/>
    </location>
</feature>
<feature type="region of interest" description="Disordered" evidence="1">
    <location>
        <begin position="273"/>
        <end position="300"/>
    </location>
</feature>
<dbReference type="PANTHER" id="PTHR28089:SF1">
    <property type="entry name" value="PROTEIN ZDS1-RELATED"/>
    <property type="match status" value="1"/>
</dbReference>
<dbReference type="GO" id="GO:0030010">
    <property type="term" value="P:establishment of cell polarity"/>
    <property type="evidence" value="ECO:0007669"/>
    <property type="project" value="TreeGrafter"/>
</dbReference>
<feature type="region of interest" description="Disordered" evidence="1">
    <location>
        <begin position="513"/>
        <end position="554"/>
    </location>
</feature>
<dbReference type="AlphaFoldDB" id="A0A1G4MHR2"/>
<feature type="compositionally biased region" description="Polar residues" evidence="1">
    <location>
        <begin position="1"/>
        <end position="12"/>
    </location>
</feature>
<keyword evidence="4" id="KW-1185">Reference proteome</keyword>
<feature type="compositionally biased region" description="Polar residues" evidence="1">
    <location>
        <begin position="273"/>
        <end position="289"/>
    </location>
</feature>
<evidence type="ECO:0000259" key="2">
    <source>
        <dbReference type="SMART" id="SM01327"/>
    </source>
</evidence>
<dbReference type="STRING" id="4955.A0A1G4MHR2"/>
<feature type="region of interest" description="Disordered" evidence="1">
    <location>
        <begin position="571"/>
        <end position="734"/>
    </location>
</feature>
<feature type="compositionally biased region" description="Basic and acidic residues" evidence="1">
    <location>
        <begin position="761"/>
        <end position="780"/>
    </location>
</feature>
<dbReference type="InterPro" id="IPR040206">
    <property type="entry name" value="Zds1/2"/>
</dbReference>
<dbReference type="PANTHER" id="PTHR28089">
    <property type="entry name" value="PROTEIN ZDS1-RELATED"/>
    <property type="match status" value="1"/>
</dbReference>
<accession>A0A1G4MHR2</accession>
<feature type="compositionally biased region" description="Polar residues" evidence="1">
    <location>
        <begin position="80"/>
        <end position="102"/>
    </location>
</feature>
<feature type="region of interest" description="Disordered" evidence="1">
    <location>
        <begin position="80"/>
        <end position="109"/>
    </location>
</feature>
<feature type="region of interest" description="Disordered" evidence="1">
    <location>
        <begin position="143"/>
        <end position="180"/>
    </location>
</feature>
<reference evidence="3 4" key="1">
    <citation type="submission" date="2016-03" db="EMBL/GenBank/DDBJ databases">
        <authorList>
            <person name="Devillers H."/>
        </authorList>
    </citation>
    <scope>NUCLEOTIDE SEQUENCE [LARGE SCALE GENOMIC DNA]</scope>
    <source>
        <strain evidence="3">CBS 6772</strain>
    </source>
</reference>
<evidence type="ECO:0000313" key="3">
    <source>
        <dbReference type="EMBL" id="SCW03305.1"/>
    </source>
</evidence>
<feature type="domain" description="Protein Zds1 C-terminal" evidence="2">
    <location>
        <begin position="830"/>
        <end position="882"/>
    </location>
</feature>
<proteinExistence type="predicted"/>
<organism evidence="3 4">
    <name type="scientific">Lachancea fermentati</name>
    <name type="common">Zygosaccharomyces fermentati</name>
    <dbReference type="NCBI Taxonomy" id="4955"/>
    <lineage>
        <taxon>Eukaryota</taxon>
        <taxon>Fungi</taxon>
        <taxon>Dikarya</taxon>
        <taxon>Ascomycota</taxon>
        <taxon>Saccharomycotina</taxon>
        <taxon>Saccharomycetes</taxon>
        <taxon>Saccharomycetales</taxon>
        <taxon>Saccharomycetaceae</taxon>
        <taxon>Lachancea</taxon>
    </lineage>
</organism>
<dbReference type="OMA" id="SKFNTYK"/>
<feature type="compositionally biased region" description="Polar residues" evidence="1">
    <location>
        <begin position="143"/>
        <end position="153"/>
    </location>
</feature>
<dbReference type="Proteomes" id="UP000190831">
    <property type="component" value="Chromosome G"/>
</dbReference>
<dbReference type="GO" id="GO:0005737">
    <property type="term" value="C:cytoplasm"/>
    <property type="evidence" value="ECO:0007669"/>
    <property type="project" value="TreeGrafter"/>
</dbReference>
<gene>
    <name evidence="3" type="ORF">LAFE_0G07492G</name>
</gene>
<feature type="compositionally biased region" description="Basic and acidic residues" evidence="1">
    <location>
        <begin position="666"/>
        <end position="677"/>
    </location>
</feature>
<protein>
    <submittedName>
        <fullName evidence="3">LAFE_0G07492g1_1</fullName>
    </submittedName>
</protein>
<dbReference type="EMBL" id="LT598486">
    <property type="protein sequence ID" value="SCW03305.1"/>
    <property type="molecule type" value="Genomic_DNA"/>
</dbReference>
<name>A0A1G4MHR2_LACFM</name>
<feature type="compositionally biased region" description="Basic residues" evidence="1">
    <location>
        <begin position="610"/>
        <end position="628"/>
    </location>
</feature>
<dbReference type="GO" id="GO:0010971">
    <property type="term" value="P:positive regulation of G2/M transition of mitotic cell cycle"/>
    <property type="evidence" value="ECO:0007669"/>
    <property type="project" value="TreeGrafter"/>
</dbReference>
<feature type="region of interest" description="Disordered" evidence="1">
    <location>
        <begin position="1"/>
        <end position="36"/>
    </location>
</feature>
<evidence type="ECO:0000256" key="1">
    <source>
        <dbReference type="SAM" id="MobiDB-lite"/>
    </source>
</evidence>
<feature type="region of interest" description="Disordered" evidence="1">
    <location>
        <begin position="757"/>
        <end position="787"/>
    </location>
</feature>
<dbReference type="Pfam" id="PF08632">
    <property type="entry name" value="Zds_C"/>
    <property type="match status" value="1"/>
</dbReference>
<sequence length="913" mass="100882">MSRTPPLSNDSAPQVGISMDESEYKSSTNKSKVEKRKSEVLIAAQSLDNELQNVKNLKRLSIGSMDLLIDPEMEFRVNTSPTHVSVKSDSPSGESLANGSSSDEFEDGDEFSYVDDSIDITGAEYLQEHNELSSVQQRYAPLSVTTGSPSKRNLSGVRRGGNLSNKVPLGEDGTSNNEDSFTQNLLWVPANQHPGVKPENYLNLVQDTLHNLQLDSAPQTEGDKQNKVDSGSTKLILESDSDLSKQLVKRHNSLVRRPSRLRKSYTEFEDLLENSTDNSNHNDENSQVYSEVKTARPTLNGSRSVSLKDITEELTKISNKAGLTDSDAVTLARTLSMAGSYQSAENQDEDGHTAEIRGEEEYASSMLTKNGLAIPARSSLRRSKFNTYRIRSPSSGSVGSSNLGMSNLDYQEPVEKVGSSSKAILQSPSSLNDVNDIYDHYRQPSLDGSVDLNCLDQSGYDSPIEELIEDSHTEIADDSDGLSDSNDFSSDSSIISAHRGSEPIIIQEQLEQVSDATQSHAKSKSHRKKGGWNWFNKKSSRDQEFSSDDEEEQKKLSDFLNINTSNNHLAVPISKVNHARHRHYSVGSPSISSEDPQVHESTESTSTMSKRQKREKKFIQLFKRRTSGSRKDKEVLAESKDSKPMRDGVKKQSSSTNLSKFRLSPKKQEKKNERSDRNQYAGRGSPNSSPRASDELQNDASPTGLQPSVCVTRKNIGKGPPAQTVSKKSSNAYNVPVEDLVEDISVEDKSDAKVIASKSKSAHEVKDLSETQKADDEQVDKASGPVAPAVQPYALPPRKLTFDDVMKPERPNAPMQFADSAFGFPLPPLTVSTVIMFDRRLPINVERAIYRLSHLKLSDPKRELRQQVLLSNFMYAYLNLVNHSLFLQQIEENGGMAPQLEAQGAGTISIPEM</sequence>
<dbReference type="SMART" id="SM01327">
    <property type="entry name" value="Zds_C"/>
    <property type="match status" value="1"/>
</dbReference>
<feature type="compositionally biased region" description="Polar residues" evidence="1">
    <location>
        <begin position="723"/>
        <end position="733"/>
    </location>
</feature>